<accession>A0ABW8MZS1</accession>
<keyword evidence="3" id="KW-0012">Acyltransferase</keyword>
<keyword evidence="6" id="KW-1185">Reference proteome</keyword>
<feature type="domain" description="Thiolase N-terminal" evidence="4">
    <location>
        <begin position="8"/>
        <end position="66"/>
    </location>
</feature>
<dbReference type="SUPFAM" id="SSF53901">
    <property type="entry name" value="Thiolase-like"/>
    <property type="match status" value="1"/>
</dbReference>
<dbReference type="Proteomes" id="UP001620514">
    <property type="component" value="Unassembled WGS sequence"/>
</dbReference>
<evidence type="ECO:0000313" key="5">
    <source>
        <dbReference type="EMBL" id="MFK4447926.1"/>
    </source>
</evidence>
<evidence type="ECO:0000256" key="2">
    <source>
        <dbReference type="ARBA" id="ARBA00022679"/>
    </source>
</evidence>
<proteinExistence type="inferred from homology"/>
<dbReference type="InterPro" id="IPR020616">
    <property type="entry name" value="Thiolase_N"/>
</dbReference>
<dbReference type="InterPro" id="IPR016039">
    <property type="entry name" value="Thiolase-like"/>
</dbReference>
<evidence type="ECO:0000256" key="3">
    <source>
        <dbReference type="ARBA" id="ARBA00023315"/>
    </source>
</evidence>
<evidence type="ECO:0000256" key="1">
    <source>
        <dbReference type="ARBA" id="ARBA00010982"/>
    </source>
</evidence>
<name>A0ABW8MZS1_9BURK</name>
<dbReference type="PANTHER" id="PTHR18919">
    <property type="entry name" value="ACETYL-COA C-ACYLTRANSFERASE"/>
    <property type="match status" value="1"/>
</dbReference>
<protein>
    <submittedName>
        <fullName evidence="5">Acetyl-CoA acetyltransferase</fullName>
    </submittedName>
</protein>
<dbReference type="PANTHER" id="PTHR18919:SF164">
    <property type="entry name" value="ACETYL-COA ACETYLTRANSFERASE"/>
    <property type="match status" value="1"/>
</dbReference>
<gene>
    <name evidence="5" type="ORF">ABH943_007965</name>
</gene>
<evidence type="ECO:0000259" key="4">
    <source>
        <dbReference type="Pfam" id="PF00108"/>
    </source>
</evidence>
<sequence>MTIHQDDIVIVGAKRTAIGAFQGQFKDLSSPRLASVAINAAIKQAGIDPATIDEAISDAVCPPVLGRRRRVRRYRAQAWRIRFRQRLSTRCAAPA</sequence>
<dbReference type="EMBL" id="JBIYDN010000040">
    <property type="protein sequence ID" value="MFK4447926.1"/>
    <property type="molecule type" value="Genomic_DNA"/>
</dbReference>
<comment type="similarity">
    <text evidence="1">Belongs to the thiolase-like superfamily. Thiolase family.</text>
</comment>
<dbReference type="Pfam" id="PF00108">
    <property type="entry name" value="Thiolase_N"/>
    <property type="match status" value="1"/>
</dbReference>
<reference evidence="5 6" key="1">
    <citation type="submission" date="2024-11" db="EMBL/GenBank/DDBJ databases">
        <title>Using genomics to understand microbial adaptation to soil warming.</title>
        <authorList>
            <person name="Deangelis K.M. PhD."/>
        </authorList>
    </citation>
    <scope>NUCLEOTIDE SEQUENCE [LARGE SCALE GENOMIC DNA]</scope>
    <source>
        <strain evidence="5 6">GAS97</strain>
    </source>
</reference>
<evidence type="ECO:0000313" key="6">
    <source>
        <dbReference type="Proteomes" id="UP001620514"/>
    </source>
</evidence>
<organism evidence="5 6">
    <name type="scientific">Caballeronia udeis</name>
    <dbReference type="NCBI Taxonomy" id="1232866"/>
    <lineage>
        <taxon>Bacteria</taxon>
        <taxon>Pseudomonadati</taxon>
        <taxon>Pseudomonadota</taxon>
        <taxon>Betaproteobacteria</taxon>
        <taxon>Burkholderiales</taxon>
        <taxon>Burkholderiaceae</taxon>
        <taxon>Caballeronia</taxon>
    </lineage>
</organism>
<keyword evidence="2" id="KW-0808">Transferase</keyword>
<dbReference type="Gene3D" id="3.40.47.10">
    <property type="match status" value="1"/>
</dbReference>
<comment type="caution">
    <text evidence="5">The sequence shown here is derived from an EMBL/GenBank/DDBJ whole genome shotgun (WGS) entry which is preliminary data.</text>
</comment>